<organism evidence="2 3">
    <name type="scientific">Methylophaga lonarensis MPL</name>
    <dbReference type="NCBI Taxonomy" id="1286106"/>
    <lineage>
        <taxon>Bacteria</taxon>
        <taxon>Pseudomonadati</taxon>
        <taxon>Pseudomonadota</taxon>
        <taxon>Gammaproteobacteria</taxon>
        <taxon>Thiotrichales</taxon>
        <taxon>Piscirickettsiaceae</taxon>
        <taxon>Methylophaga</taxon>
    </lineage>
</organism>
<keyword evidence="1" id="KW-0732">Signal</keyword>
<protein>
    <submittedName>
        <fullName evidence="2">Outer membrane lipoprotein Slp</fullName>
    </submittedName>
</protein>
<dbReference type="RefSeq" id="WP_009725676.1">
    <property type="nucleotide sequence ID" value="NZ_APHR01000015.1"/>
</dbReference>
<dbReference type="EMBL" id="APHR01000015">
    <property type="protein sequence ID" value="EMR13695.1"/>
    <property type="molecule type" value="Genomic_DNA"/>
</dbReference>
<dbReference type="PIRSF" id="PIRSF004982">
    <property type="entry name" value="SlP"/>
    <property type="match status" value="1"/>
</dbReference>
<feature type="chain" id="PRO_5004082866" evidence="1">
    <location>
        <begin position="25"/>
        <end position="171"/>
    </location>
</feature>
<reference evidence="2 3" key="1">
    <citation type="journal article" date="2013" name="Genome Announc.">
        <title>Draft Genome Sequence of Methylophaga lonarensis MPLT, a Haloalkaliphilic (Non-Methane-Utilizing) Methylotroph.</title>
        <authorList>
            <person name="Shetty S.A."/>
            <person name="Marathe N.P."/>
            <person name="Munot H."/>
            <person name="Antony C.P."/>
            <person name="Dhotre D.P."/>
            <person name="Murrell J.C."/>
            <person name="Shouche Y.S."/>
        </authorList>
    </citation>
    <scope>NUCLEOTIDE SEQUENCE [LARGE SCALE GENOMIC DNA]</scope>
    <source>
        <strain evidence="2 3">MPL</strain>
    </source>
</reference>
<dbReference type="GO" id="GO:0019867">
    <property type="term" value="C:outer membrane"/>
    <property type="evidence" value="ECO:0007669"/>
    <property type="project" value="InterPro"/>
</dbReference>
<evidence type="ECO:0000313" key="2">
    <source>
        <dbReference type="EMBL" id="EMR13695.1"/>
    </source>
</evidence>
<feature type="signal peptide" evidence="1">
    <location>
        <begin position="1"/>
        <end position="24"/>
    </location>
</feature>
<name>M7PIH4_9GAMM</name>
<dbReference type="eggNOG" id="COG3065">
    <property type="taxonomic scope" value="Bacteria"/>
</dbReference>
<dbReference type="Pfam" id="PF03843">
    <property type="entry name" value="Slp"/>
    <property type="match status" value="1"/>
</dbReference>
<dbReference type="STRING" id="1286106.MPL1_03208"/>
<dbReference type="PROSITE" id="PS51257">
    <property type="entry name" value="PROKAR_LIPOPROTEIN"/>
    <property type="match status" value="1"/>
</dbReference>
<gene>
    <name evidence="2" type="ORF">MPL1_03208</name>
</gene>
<accession>M7PIH4</accession>
<evidence type="ECO:0000313" key="3">
    <source>
        <dbReference type="Proteomes" id="UP000012019"/>
    </source>
</evidence>
<dbReference type="InterPro" id="IPR004658">
    <property type="entry name" value="OMP_Slp"/>
</dbReference>
<dbReference type="AlphaFoldDB" id="M7PIH4"/>
<keyword evidence="3" id="KW-1185">Reference proteome</keyword>
<dbReference type="PANTHER" id="PTHR37530:SF1">
    <property type="entry name" value="OUTER MEMBRANE PROTEIN SLP"/>
    <property type="match status" value="1"/>
</dbReference>
<evidence type="ECO:0000256" key="1">
    <source>
        <dbReference type="SAM" id="SignalP"/>
    </source>
</evidence>
<comment type="caution">
    <text evidence="2">The sequence shown here is derived from an EMBL/GenBank/DDBJ whole genome shotgun (WGS) entry which is preliminary data.</text>
</comment>
<dbReference type="PANTHER" id="PTHR37530">
    <property type="entry name" value="OUTER MEMBRANE PROTEIN SLP"/>
    <property type="match status" value="1"/>
</dbReference>
<proteinExistence type="predicted"/>
<sequence>MKKFLLLFVAVAMAGCASSPSIHRAPANDLQLTQVLSNVNAAQNQVIRWGGAVVEVNNQSDFAELTLVQFPLNRIGKPVATLQSDGRFIVRTDQFLDPLIYHSGALVTVLGTVSDLRSVTVGERTLQQPVIELQQVHVWPDNYGDRQHPYNPKHDAPFLGYGYYGTGSYSP</sequence>
<keyword evidence="2" id="KW-0449">Lipoprotein</keyword>
<dbReference type="Proteomes" id="UP000012019">
    <property type="component" value="Unassembled WGS sequence"/>
</dbReference>
<dbReference type="PATRIC" id="fig|1286106.3.peg.641"/>